<protein>
    <submittedName>
        <fullName evidence="5">AraC family transcriptional regulator</fullName>
    </submittedName>
</protein>
<gene>
    <name evidence="5" type="ORF">LOOC260_105970</name>
</gene>
<dbReference type="SUPFAM" id="SSF46689">
    <property type="entry name" value="Homeodomain-like"/>
    <property type="match status" value="1"/>
</dbReference>
<dbReference type="InterPro" id="IPR014710">
    <property type="entry name" value="RmlC-like_jellyroll"/>
</dbReference>
<organism evidence="5 6">
    <name type="scientific">Paucilactobacillus hokkaidonensis JCM 18461</name>
    <dbReference type="NCBI Taxonomy" id="1291742"/>
    <lineage>
        <taxon>Bacteria</taxon>
        <taxon>Bacillati</taxon>
        <taxon>Bacillota</taxon>
        <taxon>Bacilli</taxon>
        <taxon>Lactobacillales</taxon>
        <taxon>Lactobacillaceae</taxon>
        <taxon>Paucilactobacillus</taxon>
    </lineage>
</organism>
<evidence type="ECO:0000313" key="6">
    <source>
        <dbReference type="Proteomes" id="UP000031620"/>
    </source>
</evidence>
<proteinExistence type="predicted"/>
<sequence length="275" mass="31994">MVRKHHENVVSNLGIGVRFYESNVTTNGYVPFHWHSSIELVCVMSGQLVFKFDGATHTIGPNQFIIISSSVVHDVTNGPNRAFVLQIPLAFIEKYYSKPEQLNFVTRDLKSTNYKKIVDLFSELDYVNKYKKSGYLFDFGIILLIMLKNLILNFSEDKKNIGRVTSDLKDIIIFINDHYAEELSVQNLAYKYGYNASYLSRLFKKQTGITLIQYVYKIRLNNLYQDLINSDISINNLMKKHGLTNQRTARIMFKEMFGELPNQVRTKYKMNVRLK</sequence>
<dbReference type="Pfam" id="PF02311">
    <property type="entry name" value="AraC_binding"/>
    <property type="match status" value="1"/>
</dbReference>
<dbReference type="RefSeq" id="WP_041092883.1">
    <property type="nucleotide sequence ID" value="NZ_AP014680.1"/>
</dbReference>
<dbReference type="HOGENOM" id="CLU_000445_88_3_9"/>
<dbReference type="SUPFAM" id="SSF51182">
    <property type="entry name" value="RmlC-like cupins"/>
    <property type="match status" value="1"/>
</dbReference>
<dbReference type="AlphaFoldDB" id="A0A0A1GVX6"/>
<dbReference type="InterPro" id="IPR018060">
    <property type="entry name" value="HTH_AraC"/>
</dbReference>
<evidence type="ECO:0000256" key="3">
    <source>
        <dbReference type="ARBA" id="ARBA00023163"/>
    </source>
</evidence>
<dbReference type="GO" id="GO:0003700">
    <property type="term" value="F:DNA-binding transcription factor activity"/>
    <property type="evidence" value="ECO:0007669"/>
    <property type="project" value="InterPro"/>
</dbReference>
<accession>A0A0A1GVX6</accession>
<dbReference type="InterPro" id="IPR009057">
    <property type="entry name" value="Homeodomain-like_sf"/>
</dbReference>
<dbReference type="SMART" id="SM00342">
    <property type="entry name" value="HTH_ARAC"/>
    <property type="match status" value="1"/>
</dbReference>
<keyword evidence="3" id="KW-0804">Transcription</keyword>
<evidence type="ECO:0000256" key="2">
    <source>
        <dbReference type="ARBA" id="ARBA00023125"/>
    </source>
</evidence>
<evidence type="ECO:0000256" key="1">
    <source>
        <dbReference type="ARBA" id="ARBA00023015"/>
    </source>
</evidence>
<name>A0A0A1GVX6_9LACO</name>
<dbReference type="Proteomes" id="UP000031620">
    <property type="component" value="Chromosome"/>
</dbReference>
<dbReference type="PROSITE" id="PS01124">
    <property type="entry name" value="HTH_ARAC_FAMILY_2"/>
    <property type="match status" value="1"/>
</dbReference>
<dbReference type="InterPro" id="IPR011051">
    <property type="entry name" value="RmlC_Cupin_sf"/>
</dbReference>
<dbReference type="Pfam" id="PF12833">
    <property type="entry name" value="HTH_18"/>
    <property type="match status" value="1"/>
</dbReference>
<dbReference type="EMBL" id="AP014680">
    <property type="protein sequence ID" value="BAP85154.1"/>
    <property type="molecule type" value="Genomic_DNA"/>
</dbReference>
<feature type="domain" description="HTH araC/xylS-type" evidence="4">
    <location>
        <begin position="169"/>
        <end position="267"/>
    </location>
</feature>
<dbReference type="STRING" id="1291742.LOOC260_105970"/>
<reference evidence="5 6" key="1">
    <citation type="submission" date="2014-11" db="EMBL/GenBank/DDBJ databases">
        <title>Complete genome sequence and analysis of Lactobacillus hokkaidonensis LOOC260T.</title>
        <authorList>
            <person name="Tanizawa Y."/>
            <person name="Tohno M."/>
            <person name="Kaminuma E."/>
            <person name="Nakamura Y."/>
            <person name="Arita M."/>
        </authorList>
    </citation>
    <scope>NUCLEOTIDE SEQUENCE [LARGE SCALE GENOMIC DNA]</scope>
    <source>
        <strain evidence="5 6">LOOC260</strain>
    </source>
</reference>
<dbReference type="PANTHER" id="PTHR43280:SF2">
    <property type="entry name" value="HTH-TYPE TRANSCRIPTIONAL REGULATOR EXSA"/>
    <property type="match status" value="1"/>
</dbReference>
<dbReference type="InterPro" id="IPR003313">
    <property type="entry name" value="AraC-bd"/>
</dbReference>
<keyword evidence="2" id="KW-0238">DNA-binding</keyword>
<keyword evidence="1" id="KW-0805">Transcription regulation</keyword>
<dbReference type="KEGG" id="lho:LOOC260_105970"/>
<dbReference type="PANTHER" id="PTHR43280">
    <property type="entry name" value="ARAC-FAMILY TRANSCRIPTIONAL REGULATOR"/>
    <property type="match status" value="1"/>
</dbReference>
<dbReference type="Gene3D" id="2.60.120.10">
    <property type="entry name" value="Jelly Rolls"/>
    <property type="match status" value="1"/>
</dbReference>
<evidence type="ECO:0000259" key="4">
    <source>
        <dbReference type="PROSITE" id="PS01124"/>
    </source>
</evidence>
<evidence type="ECO:0000313" key="5">
    <source>
        <dbReference type="EMBL" id="BAP85154.1"/>
    </source>
</evidence>
<dbReference type="Gene3D" id="1.10.10.60">
    <property type="entry name" value="Homeodomain-like"/>
    <property type="match status" value="2"/>
</dbReference>
<dbReference type="GO" id="GO:0043565">
    <property type="term" value="F:sequence-specific DNA binding"/>
    <property type="evidence" value="ECO:0007669"/>
    <property type="project" value="InterPro"/>
</dbReference>